<feature type="compositionally biased region" description="Low complexity" evidence="1">
    <location>
        <begin position="54"/>
        <end position="119"/>
    </location>
</feature>
<keyword evidence="5" id="KW-1185">Reference proteome</keyword>
<keyword evidence="4" id="KW-0456">Lyase</keyword>
<dbReference type="Proteomes" id="UP000198863">
    <property type="component" value="Unassembled WGS sequence"/>
</dbReference>
<feature type="transmembrane region" description="Helical" evidence="2">
    <location>
        <begin position="12"/>
        <end position="32"/>
    </location>
</feature>
<dbReference type="EMBL" id="FNCF01000001">
    <property type="protein sequence ID" value="SDF65741.1"/>
    <property type="molecule type" value="Genomic_DNA"/>
</dbReference>
<organism evidence="4 5">
    <name type="scientific">Klenkia brasiliensis</name>
    <dbReference type="NCBI Taxonomy" id="333142"/>
    <lineage>
        <taxon>Bacteria</taxon>
        <taxon>Bacillati</taxon>
        <taxon>Actinomycetota</taxon>
        <taxon>Actinomycetes</taxon>
        <taxon>Geodermatophilales</taxon>
        <taxon>Geodermatophilaceae</taxon>
        <taxon>Klenkia</taxon>
    </lineage>
</organism>
<dbReference type="AlphaFoldDB" id="A0A1G7MVQ0"/>
<evidence type="ECO:0000256" key="2">
    <source>
        <dbReference type="SAM" id="Phobius"/>
    </source>
</evidence>
<dbReference type="InterPro" id="IPR012334">
    <property type="entry name" value="Pectin_lyas_fold"/>
</dbReference>
<keyword evidence="2" id="KW-0472">Membrane</keyword>
<reference evidence="5" key="1">
    <citation type="submission" date="2016-10" db="EMBL/GenBank/DDBJ databases">
        <authorList>
            <person name="Varghese N."/>
            <person name="Submissions S."/>
        </authorList>
    </citation>
    <scope>NUCLEOTIDE SEQUENCE [LARGE SCALE GENOMIC DNA]</scope>
    <source>
        <strain evidence="5">DSM 44526</strain>
    </source>
</reference>
<accession>A0A1G7MVQ0</accession>
<evidence type="ECO:0000259" key="3">
    <source>
        <dbReference type="Pfam" id="PF12708"/>
    </source>
</evidence>
<proteinExistence type="predicted"/>
<dbReference type="SMART" id="SM00710">
    <property type="entry name" value="PbH1"/>
    <property type="match status" value="8"/>
</dbReference>
<evidence type="ECO:0000313" key="5">
    <source>
        <dbReference type="Proteomes" id="UP000198863"/>
    </source>
</evidence>
<dbReference type="InterPro" id="IPR024535">
    <property type="entry name" value="RHGA/B-epi-like_pectate_lyase"/>
</dbReference>
<dbReference type="SUPFAM" id="SSF51126">
    <property type="entry name" value="Pectin lyase-like"/>
    <property type="match status" value="1"/>
</dbReference>
<gene>
    <name evidence="4" type="ORF">SAMN05660324_0797</name>
</gene>
<name>A0A1G7MVQ0_9ACTN</name>
<feature type="region of interest" description="Disordered" evidence="1">
    <location>
        <begin position="48"/>
        <end position="119"/>
    </location>
</feature>
<dbReference type="Gene3D" id="2.160.20.10">
    <property type="entry name" value="Single-stranded right-handed beta-helix, Pectin lyase-like"/>
    <property type="match status" value="1"/>
</dbReference>
<protein>
    <submittedName>
        <fullName evidence="4">Pectate lyase superfamily protein</fullName>
    </submittedName>
</protein>
<evidence type="ECO:0000256" key="1">
    <source>
        <dbReference type="SAM" id="MobiDB-lite"/>
    </source>
</evidence>
<dbReference type="InterPro" id="IPR006626">
    <property type="entry name" value="PbH1"/>
</dbReference>
<sequence length="501" mass="49167">MRSVQAPRVRRAVLAGTVAVVAAVVVPVAAIATSGSGDRSAVPIAAAPTSADGSAVTTSAAPSAPASTDAPATSSSGAPQSSAGTARPGQTAPATAPTGAATSASAAPSTAPAAVPTTASRPAALPAAPVVPPANPPAQGAVRAISPFDTGAVGDGTTDDSVALQAAFDLAEDGDVVILPAGTVFAHSRVLTIRSAGITLTGGGTLRATREASSSLTVSAPRVTVSGITLTISGTTRRWDAYEQQRLRLAGATGAVVRDVVVDGSAAAGVYVGGGTTGFLLDRVTVKNTRADGIHITQGSSDGQVVAPVIRNVGDDGVAVVSYRQDGAPSARITITSPSVDGSTGGRGVSVVGGTDVDITGIDVRNTYGAGVYLAAEGGWGTTGVARVRVSGGTITNANDDPSIDHGSVLIYNGTPDQVVTDVTLTGLTVTGYRATVSRVLGLIVDSASSPGIRNATLSGIAISGDTRPAALVSNQTATTFGLTSVLRNGAALVRTGGYFR</sequence>
<evidence type="ECO:0000313" key="4">
    <source>
        <dbReference type="EMBL" id="SDF65741.1"/>
    </source>
</evidence>
<dbReference type="GO" id="GO:0016829">
    <property type="term" value="F:lyase activity"/>
    <property type="evidence" value="ECO:0007669"/>
    <property type="project" value="UniProtKB-KW"/>
</dbReference>
<dbReference type="InterPro" id="IPR011050">
    <property type="entry name" value="Pectin_lyase_fold/virulence"/>
</dbReference>
<keyword evidence="2" id="KW-0812">Transmembrane</keyword>
<dbReference type="Pfam" id="PF12708">
    <property type="entry name" value="Pect-lyase_RHGA_epim"/>
    <property type="match status" value="1"/>
</dbReference>
<keyword evidence="2" id="KW-1133">Transmembrane helix</keyword>
<feature type="domain" description="Rhamnogalacturonase A/B/Epimerase-like pectate lyase" evidence="3">
    <location>
        <begin position="149"/>
        <end position="371"/>
    </location>
</feature>